<evidence type="ECO:0000313" key="1">
    <source>
        <dbReference type="EMBL" id="PRD51643.1"/>
    </source>
</evidence>
<dbReference type="AlphaFoldDB" id="A0A2S9JFD1"/>
<evidence type="ECO:0000313" key="2">
    <source>
        <dbReference type="Proteomes" id="UP000238563"/>
    </source>
</evidence>
<gene>
    <name evidence="1" type="ORF">C5750_17460</name>
</gene>
<proteinExistence type="predicted"/>
<sequence length="222" mass="24613">MRQLDMGRSIASMLTDFTPKHVPDDRVTVFAAATRERVEISEDNAVADDVVDLIDIELKIKETFELGRAEGQSEASVLFDAEKLRLERDFQEQLAAAEADFMDRIGTRLYEQVEAGLAVISTGLSSSLATVLSPLVEKNLRERAVAGFAGEIARLTQGLEGVMIDISGPQHLIDALRNRPGIDLMRFTFTRSEQPELSMKLDDVVVETRLGHLIDAVKDTIR</sequence>
<dbReference type="RefSeq" id="WP_105735200.1">
    <property type="nucleotide sequence ID" value="NZ_PVBT01000005.1"/>
</dbReference>
<dbReference type="Proteomes" id="UP000238563">
    <property type="component" value="Unassembled WGS sequence"/>
</dbReference>
<accession>A0A2S9JFD1</accession>
<organism evidence="1 2">
    <name type="scientific">Phyllobacterium myrsinacearum</name>
    <dbReference type="NCBI Taxonomy" id="28101"/>
    <lineage>
        <taxon>Bacteria</taxon>
        <taxon>Pseudomonadati</taxon>
        <taxon>Pseudomonadota</taxon>
        <taxon>Alphaproteobacteria</taxon>
        <taxon>Hyphomicrobiales</taxon>
        <taxon>Phyllobacteriaceae</taxon>
        <taxon>Phyllobacterium</taxon>
    </lineage>
</organism>
<evidence type="ECO:0008006" key="3">
    <source>
        <dbReference type="Google" id="ProtNLM"/>
    </source>
</evidence>
<dbReference type="OrthoDB" id="8113838at2"/>
<name>A0A2S9JFD1_9HYPH</name>
<dbReference type="EMBL" id="PVBT01000005">
    <property type="protein sequence ID" value="PRD51643.1"/>
    <property type="molecule type" value="Genomic_DNA"/>
</dbReference>
<comment type="caution">
    <text evidence="1">The sequence shown here is derived from an EMBL/GenBank/DDBJ whole genome shotgun (WGS) entry which is preliminary data.</text>
</comment>
<keyword evidence="2" id="KW-1185">Reference proteome</keyword>
<reference evidence="1 2" key="1">
    <citation type="submission" date="2018-02" db="EMBL/GenBank/DDBJ databases">
        <title>The draft genome of Phyllobacterium myrsinacearum DSM5892.</title>
        <authorList>
            <person name="Li L."/>
            <person name="Liu L."/>
            <person name="Zhang X."/>
            <person name="Wang T."/>
        </authorList>
    </citation>
    <scope>NUCLEOTIDE SEQUENCE [LARGE SCALE GENOMIC DNA]</scope>
    <source>
        <strain evidence="1 2">DSM 5892</strain>
    </source>
</reference>
<protein>
    <recommendedName>
        <fullName evidence="3">Flagellar assembly protein FliH/Type III secretion system HrpE domain-containing protein</fullName>
    </recommendedName>
</protein>